<name>A0A072W2C1_MEDTR</name>
<keyword evidence="3" id="KW-0862">Zinc</keyword>
<keyword evidence="9" id="KW-1185">Reference proteome</keyword>
<dbReference type="AlphaFoldDB" id="A0A072W2C1"/>
<evidence type="ECO:0000256" key="4">
    <source>
        <dbReference type="PROSITE-ProRule" id="PRU01343"/>
    </source>
</evidence>
<evidence type="ECO:0000256" key="3">
    <source>
        <dbReference type="ARBA" id="ARBA00022833"/>
    </source>
</evidence>
<dbReference type="PROSITE" id="PS51999">
    <property type="entry name" value="ZF_GRF"/>
    <property type="match status" value="1"/>
</dbReference>
<dbReference type="EnsemblPlants" id="KEH44370">
    <property type="protein sequence ID" value="KEH44370"/>
    <property type="gene ID" value="MTR_1g112720"/>
</dbReference>
<reference evidence="7 9" key="1">
    <citation type="journal article" date="2011" name="Nature">
        <title>The Medicago genome provides insight into the evolution of rhizobial symbioses.</title>
        <authorList>
            <person name="Young N.D."/>
            <person name="Debelle F."/>
            <person name="Oldroyd G.E."/>
            <person name="Geurts R."/>
            <person name="Cannon S.B."/>
            <person name="Udvardi M.K."/>
            <person name="Benedito V.A."/>
            <person name="Mayer K.F."/>
            <person name="Gouzy J."/>
            <person name="Schoof H."/>
            <person name="Van de Peer Y."/>
            <person name="Proost S."/>
            <person name="Cook D.R."/>
            <person name="Meyers B.C."/>
            <person name="Spannagl M."/>
            <person name="Cheung F."/>
            <person name="De Mita S."/>
            <person name="Krishnakumar V."/>
            <person name="Gundlach H."/>
            <person name="Zhou S."/>
            <person name="Mudge J."/>
            <person name="Bharti A.K."/>
            <person name="Murray J.D."/>
            <person name="Naoumkina M.A."/>
            <person name="Rosen B."/>
            <person name="Silverstein K.A."/>
            <person name="Tang H."/>
            <person name="Rombauts S."/>
            <person name="Zhao P.X."/>
            <person name="Zhou P."/>
            <person name="Barbe V."/>
            <person name="Bardou P."/>
            <person name="Bechner M."/>
            <person name="Bellec A."/>
            <person name="Berger A."/>
            <person name="Berges H."/>
            <person name="Bidwell S."/>
            <person name="Bisseling T."/>
            <person name="Choisne N."/>
            <person name="Couloux A."/>
            <person name="Denny R."/>
            <person name="Deshpande S."/>
            <person name="Dai X."/>
            <person name="Doyle J.J."/>
            <person name="Dudez A.M."/>
            <person name="Farmer A.D."/>
            <person name="Fouteau S."/>
            <person name="Franken C."/>
            <person name="Gibelin C."/>
            <person name="Gish J."/>
            <person name="Goldstein S."/>
            <person name="Gonzalez A.J."/>
            <person name="Green P.J."/>
            <person name="Hallab A."/>
            <person name="Hartog M."/>
            <person name="Hua A."/>
            <person name="Humphray S.J."/>
            <person name="Jeong D.H."/>
            <person name="Jing Y."/>
            <person name="Jocker A."/>
            <person name="Kenton S.M."/>
            <person name="Kim D.J."/>
            <person name="Klee K."/>
            <person name="Lai H."/>
            <person name="Lang C."/>
            <person name="Lin S."/>
            <person name="Macmil S.L."/>
            <person name="Magdelenat G."/>
            <person name="Matthews L."/>
            <person name="McCorrison J."/>
            <person name="Monaghan E.L."/>
            <person name="Mun J.H."/>
            <person name="Najar F.Z."/>
            <person name="Nicholson C."/>
            <person name="Noirot C."/>
            <person name="O'Bleness M."/>
            <person name="Paule C.R."/>
            <person name="Poulain J."/>
            <person name="Prion F."/>
            <person name="Qin B."/>
            <person name="Qu C."/>
            <person name="Retzel E.F."/>
            <person name="Riddle C."/>
            <person name="Sallet E."/>
            <person name="Samain S."/>
            <person name="Samson N."/>
            <person name="Sanders I."/>
            <person name="Saurat O."/>
            <person name="Scarpelli C."/>
            <person name="Schiex T."/>
            <person name="Segurens B."/>
            <person name="Severin A.J."/>
            <person name="Sherrier D.J."/>
            <person name="Shi R."/>
            <person name="Sims S."/>
            <person name="Singer S.R."/>
            <person name="Sinharoy S."/>
            <person name="Sterck L."/>
            <person name="Viollet A."/>
            <person name="Wang B.B."/>
            <person name="Wang K."/>
            <person name="Wang M."/>
            <person name="Wang X."/>
            <person name="Warfsmann J."/>
            <person name="Weissenbach J."/>
            <person name="White D.D."/>
            <person name="White J.D."/>
            <person name="Wiley G.B."/>
            <person name="Wincker P."/>
            <person name="Xing Y."/>
            <person name="Yang L."/>
            <person name="Yao Z."/>
            <person name="Ying F."/>
            <person name="Zhai J."/>
            <person name="Zhou L."/>
            <person name="Zuber A."/>
            <person name="Denarie J."/>
            <person name="Dixon R.A."/>
            <person name="May G.D."/>
            <person name="Schwartz D.C."/>
            <person name="Rogers J."/>
            <person name="Quetier F."/>
            <person name="Town C.D."/>
            <person name="Roe B.A."/>
        </authorList>
    </citation>
    <scope>NUCLEOTIDE SEQUENCE [LARGE SCALE GENOMIC DNA]</scope>
    <source>
        <strain evidence="7">A17</strain>
        <strain evidence="8 9">cv. Jemalong A17</strain>
    </source>
</reference>
<keyword evidence="2 4" id="KW-0863">Zinc-finger</keyword>
<dbReference type="HOGENOM" id="CLU_1436417_0_0_1"/>
<dbReference type="GO" id="GO:0008270">
    <property type="term" value="F:zinc ion binding"/>
    <property type="evidence" value="ECO:0007669"/>
    <property type="project" value="UniProtKB-KW"/>
</dbReference>
<keyword evidence="5" id="KW-1133">Transmembrane helix</keyword>
<keyword evidence="1" id="KW-0479">Metal-binding</keyword>
<keyword evidence="5" id="KW-0472">Membrane</keyword>
<accession>A0A072W2C1</accession>
<gene>
    <name evidence="7" type="ordered locus">MTR_1g112720</name>
</gene>
<reference evidence="7 9" key="2">
    <citation type="journal article" date="2014" name="BMC Genomics">
        <title>An improved genome release (version Mt4.0) for the model legume Medicago truncatula.</title>
        <authorList>
            <person name="Tang H."/>
            <person name="Krishnakumar V."/>
            <person name="Bidwell S."/>
            <person name="Rosen B."/>
            <person name="Chan A."/>
            <person name="Zhou S."/>
            <person name="Gentzbittel L."/>
            <person name="Childs K.L."/>
            <person name="Yandell M."/>
            <person name="Gundlach H."/>
            <person name="Mayer K.F."/>
            <person name="Schwartz D.C."/>
            <person name="Town C.D."/>
        </authorList>
    </citation>
    <scope>GENOME REANNOTATION</scope>
    <source>
        <strain evidence="7">A17</strain>
        <strain evidence="8 9">cv. Jemalong A17</strain>
    </source>
</reference>
<dbReference type="Proteomes" id="UP000002051">
    <property type="component" value="Unassembled WGS sequence"/>
</dbReference>
<evidence type="ECO:0000256" key="2">
    <source>
        <dbReference type="ARBA" id="ARBA00022771"/>
    </source>
</evidence>
<organism evidence="7 9">
    <name type="scientific">Medicago truncatula</name>
    <name type="common">Barrel medic</name>
    <name type="synonym">Medicago tribuloides</name>
    <dbReference type="NCBI Taxonomy" id="3880"/>
    <lineage>
        <taxon>Eukaryota</taxon>
        <taxon>Viridiplantae</taxon>
        <taxon>Streptophyta</taxon>
        <taxon>Embryophyta</taxon>
        <taxon>Tracheophyta</taxon>
        <taxon>Spermatophyta</taxon>
        <taxon>Magnoliopsida</taxon>
        <taxon>eudicotyledons</taxon>
        <taxon>Gunneridae</taxon>
        <taxon>Pentapetalae</taxon>
        <taxon>rosids</taxon>
        <taxon>fabids</taxon>
        <taxon>Fabales</taxon>
        <taxon>Fabaceae</taxon>
        <taxon>Papilionoideae</taxon>
        <taxon>50 kb inversion clade</taxon>
        <taxon>NPAAA clade</taxon>
        <taxon>Hologalegina</taxon>
        <taxon>IRL clade</taxon>
        <taxon>Trifolieae</taxon>
        <taxon>Medicago</taxon>
    </lineage>
</organism>
<evidence type="ECO:0000259" key="6">
    <source>
        <dbReference type="PROSITE" id="PS51999"/>
    </source>
</evidence>
<keyword evidence="5 7" id="KW-0812">Transmembrane</keyword>
<dbReference type="InterPro" id="IPR010666">
    <property type="entry name" value="Znf_GRF"/>
</dbReference>
<evidence type="ECO:0000313" key="8">
    <source>
        <dbReference type="EnsemblPlants" id="KEH44370"/>
    </source>
</evidence>
<sequence length="189" mass="21889">MSTDTSTKDSYETYCNGGKFPPPSLPTSRGMLPLCRCLPMKPMILYIATTLENQGRRFWRCRDWQKKYKTCNEWIWDDELGPATRPMTQCYSAVSNSKEADSAPLIREEGNAHLIREDESTPVNGPVIREAESAKSGRYTNQHCNCGELWEKKKDKWKMKVLAEKKKVELLKWIIIASWLIFAVFFVKK</sequence>
<reference evidence="8" key="3">
    <citation type="submission" date="2015-04" db="UniProtKB">
        <authorList>
            <consortium name="EnsemblPlants"/>
        </authorList>
    </citation>
    <scope>IDENTIFICATION</scope>
    <source>
        <strain evidence="8">cv. Jemalong A17</strain>
    </source>
</reference>
<proteinExistence type="predicted"/>
<evidence type="ECO:0000313" key="9">
    <source>
        <dbReference type="Proteomes" id="UP000002051"/>
    </source>
</evidence>
<evidence type="ECO:0000313" key="7">
    <source>
        <dbReference type="EMBL" id="KEH44370.1"/>
    </source>
</evidence>
<evidence type="ECO:0000256" key="5">
    <source>
        <dbReference type="SAM" id="Phobius"/>
    </source>
</evidence>
<evidence type="ECO:0000256" key="1">
    <source>
        <dbReference type="ARBA" id="ARBA00022723"/>
    </source>
</evidence>
<dbReference type="EMBL" id="CM001217">
    <property type="protein sequence ID" value="KEH44370.1"/>
    <property type="molecule type" value="Genomic_DNA"/>
</dbReference>
<feature type="domain" description="GRF-type" evidence="6">
    <location>
        <begin position="35"/>
        <end position="80"/>
    </location>
</feature>
<feature type="transmembrane region" description="Helical" evidence="5">
    <location>
        <begin position="170"/>
        <end position="187"/>
    </location>
</feature>
<protein>
    <submittedName>
        <fullName evidence="7">Transmembrane protein, putative</fullName>
    </submittedName>
</protein>